<dbReference type="AlphaFoldDB" id="A0A502BVY0"/>
<evidence type="ECO:0000256" key="2">
    <source>
        <dbReference type="ARBA" id="ARBA00022692"/>
    </source>
</evidence>
<feature type="domain" description="Lipopolysaccharide assembly protein A" evidence="6">
    <location>
        <begin position="23"/>
        <end position="73"/>
    </location>
</feature>
<keyword evidence="8" id="KW-1185">Reference proteome</keyword>
<comment type="caution">
    <text evidence="7">The sequence shown here is derived from an EMBL/GenBank/DDBJ whole genome shotgun (WGS) entry which is preliminary data.</text>
</comment>
<evidence type="ECO:0000256" key="4">
    <source>
        <dbReference type="ARBA" id="ARBA00023136"/>
    </source>
</evidence>
<proteinExistence type="predicted"/>
<evidence type="ECO:0000256" key="5">
    <source>
        <dbReference type="SAM" id="Phobius"/>
    </source>
</evidence>
<keyword evidence="4 5" id="KW-0472">Membrane</keyword>
<dbReference type="InterPro" id="IPR010445">
    <property type="entry name" value="LapA_dom"/>
</dbReference>
<dbReference type="RefSeq" id="WP_140655345.1">
    <property type="nucleotide sequence ID" value="NZ_RCZB01000001.1"/>
</dbReference>
<reference evidence="7 8" key="1">
    <citation type="journal article" date="2019" name="Environ. Microbiol.">
        <title>Species interactions and distinct microbial communities in high Arctic permafrost affected cryosols are associated with the CH4 and CO2 gas fluxes.</title>
        <authorList>
            <person name="Altshuler I."/>
            <person name="Hamel J."/>
            <person name="Turney S."/>
            <person name="Magnuson E."/>
            <person name="Levesque R."/>
            <person name="Greer C."/>
            <person name="Whyte L.G."/>
        </authorList>
    </citation>
    <scope>NUCLEOTIDE SEQUENCE [LARGE SCALE GENOMIC DNA]</scope>
    <source>
        <strain evidence="7 8">S13Y</strain>
    </source>
</reference>
<dbReference type="EMBL" id="RCZO01000012">
    <property type="protein sequence ID" value="TPG04683.1"/>
    <property type="molecule type" value="Genomic_DNA"/>
</dbReference>
<evidence type="ECO:0000256" key="3">
    <source>
        <dbReference type="ARBA" id="ARBA00022989"/>
    </source>
</evidence>
<keyword evidence="2 5" id="KW-0812">Transmembrane</keyword>
<evidence type="ECO:0000259" key="6">
    <source>
        <dbReference type="Pfam" id="PF06305"/>
    </source>
</evidence>
<dbReference type="Pfam" id="PF06305">
    <property type="entry name" value="LapA_dom"/>
    <property type="match status" value="1"/>
</dbReference>
<sequence length="85" mass="9261">MRLLAIIILLIFIAAGVVLGALNADMVGYDFSFTQMQLPKGAALLGAVVVGWLLGGLTAWFGVSSRQRRQRRQQLHADKKPLAKL</sequence>
<evidence type="ECO:0000313" key="8">
    <source>
        <dbReference type="Proteomes" id="UP000319486"/>
    </source>
</evidence>
<accession>A0A502BVY0</accession>
<feature type="transmembrane region" description="Helical" evidence="5">
    <location>
        <begin position="44"/>
        <end position="63"/>
    </location>
</feature>
<organism evidence="7 8">
    <name type="scientific">Rhodanobacter glycinis</name>
    <dbReference type="NCBI Taxonomy" id="582702"/>
    <lineage>
        <taxon>Bacteria</taxon>
        <taxon>Pseudomonadati</taxon>
        <taxon>Pseudomonadota</taxon>
        <taxon>Gammaproteobacteria</taxon>
        <taxon>Lysobacterales</taxon>
        <taxon>Rhodanobacteraceae</taxon>
        <taxon>Rhodanobacter</taxon>
    </lineage>
</organism>
<keyword evidence="3 5" id="KW-1133">Transmembrane helix</keyword>
<evidence type="ECO:0000256" key="1">
    <source>
        <dbReference type="ARBA" id="ARBA00022475"/>
    </source>
</evidence>
<gene>
    <name evidence="7" type="ORF">EAH88_17290</name>
</gene>
<name>A0A502BVY0_9GAMM</name>
<dbReference type="STRING" id="582702.SAMN05192579_101354"/>
<protein>
    <submittedName>
        <fullName evidence="7">DUF1049 domain-containing protein</fullName>
    </submittedName>
</protein>
<dbReference type="GO" id="GO:0005886">
    <property type="term" value="C:plasma membrane"/>
    <property type="evidence" value="ECO:0007669"/>
    <property type="project" value="InterPro"/>
</dbReference>
<keyword evidence="1" id="KW-1003">Cell membrane</keyword>
<evidence type="ECO:0000313" key="7">
    <source>
        <dbReference type="EMBL" id="TPG04683.1"/>
    </source>
</evidence>
<dbReference type="Proteomes" id="UP000319486">
    <property type="component" value="Unassembled WGS sequence"/>
</dbReference>